<dbReference type="Gene3D" id="3.40.50.300">
    <property type="entry name" value="P-loop containing nucleotide triphosphate hydrolases"/>
    <property type="match status" value="1"/>
</dbReference>
<evidence type="ECO:0000313" key="10">
    <source>
        <dbReference type="Proteomes" id="UP000245872"/>
    </source>
</evidence>
<dbReference type="Pfam" id="PF08352">
    <property type="entry name" value="oligo_HPY"/>
    <property type="match status" value="1"/>
</dbReference>
<keyword evidence="7" id="KW-0472">Membrane</keyword>
<dbReference type="InterPro" id="IPR013563">
    <property type="entry name" value="Oligopep_ABC_C"/>
</dbReference>
<dbReference type="NCBIfam" id="TIGR01727">
    <property type="entry name" value="oligo_HPY"/>
    <property type="match status" value="1"/>
</dbReference>
<evidence type="ECO:0000256" key="2">
    <source>
        <dbReference type="ARBA" id="ARBA00005417"/>
    </source>
</evidence>
<dbReference type="GO" id="GO:0005524">
    <property type="term" value="F:ATP binding"/>
    <property type="evidence" value="ECO:0007669"/>
    <property type="project" value="UniProtKB-KW"/>
</dbReference>
<dbReference type="RefSeq" id="WP_109997366.1">
    <property type="nucleotide sequence ID" value="NZ_CP029619.1"/>
</dbReference>
<dbReference type="InterPro" id="IPR003439">
    <property type="entry name" value="ABC_transporter-like_ATP-bd"/>
</dbReference>
<evidence type="ECO:0000256" key="6">
    <source>
        <dbReference type="ARBA" id="ARBA00022840"/>
    </source>
</evidence>
<reference evidence="9 10" key="1">
    <citation type="submission" date="2018-05" db="EMBL/GenBank/DDBJ databases">
        <title>Candidatus Cardinium hertigii Genome Assembly.</title>
        <authorList>
            <person name="Showmaker K.C."/>
            <person name="Walden K.O."/>
            <person name="Fields C.J."/>
            <person name="Lambert K.N."/>
            <person name="Hudson M.E."/>
        </authorList>
    </citation>
    <scope>NUCLEOTIDE SEQUENCE [LARGE SCALE GENOMIC DNA]</scope>
    <source>
        <strain evidence="10">cHgTN10</strain>
    </source>
</reference>
<dbReference type="CDD" id="cd03257">
    <property type="entry name" value="ABC_NikE_OppD_transporters"/>
    <property type="match status" value="1"/>
</dbReference>
<dbReference type="PANTHER" id="PTHR43297:SF2">
    <property type="entry name" value="DIPEPTIDE TRANSPORT ATP-BINDING PROTEIN DPPD"/>
    <property type="match status" value="1"/>
</dbReference>
<evidence type="ECO:0000256" key="5">
    <source>
        <dbReference type="ARBA" id="ARBA00022741"/>
    </source>
</evidence>
<dbReference type="FunFam" id="3.40.50.300:FF:000016">
    <property type="entry name" value="Oligopeptide ABC transporter ATP-binding component"/>
    <property type="match status" value="1"/>
</dbReference>
<dbReference type="InterPro" id="IPR003593">
    <property type="entry name" value="AAA+_ATPase"/>
</dbReference>
<organism evidence="9 10">
    <name type="scientific">Candidatus Cardinium hertigii</name>
    <dbReference type="NCBI Taxonomy" id="247481"/>
    <lineage>
        <taxon>Bacteria</taxon>
        <taxon>Pseudomonadati</taxon>
        <taxon>Bacteroidota</taxon>
        <taxon>Cytophagia</taxon>
        <taxon>Cytophagales</taxon>
        <taxon>Amoebophilaceae</taxon>
        <taxon>Candidatus Cardinium</taxon>
    </lineage>
</organism>
<proteinExistence type="inferred from homology"/>
<gene>
    <name evidence="9" type="primary">dppD</name>
    <name evidence="9" type="ORF">DK880_00649</name>
</gene>
<dbReference type="GO" id="GO:0015833">
    <property type="term" value="P:peptide transport"/>
    <property type="evidence" value="ECO:0007669"/>
    <property type="project" value="InterPro"/>
</dbReference>
<feature type="domain" description="ABC transporter" evidence="8">
    <location>
        <begin position="6"/>
        <end position="256"/>
    </location>
</feature>
<dbReference type="OrthoDB" id="1115710at2"/>
<dbReference type="Proteomes" id="UP000245872">
    <property type="component" value="Chromosome"/>
</dbReference>
<sequence length="332" mass="36488">MGEAILKVKNLVTQFSHKRVVSVVNGISFELPQGGSLGIVGESGSGKSAMALSLMRLIAPPTGKIMGEGIFLEGRDILPLSSKEMEHIRGNRMSMIFQEPMTSLNPVYTVGEQIMETVQLHQQVSTKEAKERCIGLLDLVGISAPQQRMSAYPHQLSGGMRQRIMIAIALACNPSVLIADEPTTALDVTTQAQIMELIQKLQAETHMGLILITHDLGIVAEVCDQVAVMYCGRIIEKSSVENIFKTALHPYTQALLDSIPPLTRQTDKRRLRTIDGIVPPLTALPVGCNFQDRCPNVAPACREQQPLLQEVSPGHFVECFYPLHWQDATKKK</sequence>
<keyword evidence="4" id="KW-1003">Cell membrane</keyword>
<dbReference type="GO" id="GO:0016887">
    <property type="term" value="F:ATP hydrolysis activity"/>
    <property type="evidence" value="ECO:0007669"/>
    <property type="project" value="InterPro"/>
</dbReference>
<protein>
    <submittedName>
        <fullName evidence="9">Dipeptide transport ATP-binding protein DppD</fullName>
    </submittedName>
</protein>
<accession>A0A2Z3L8R2</accession>
<comment type="subcellular location">
    <subcellularLocation>
        <location evidence="1">Cell inner membrane</location>
        <topology evidence="1">Peripheral membrane protein</topology>
    </subcellularLocation>
</comment>
<dbReference type="KEGG" id="cher:DK880_00649"/>
<evidence type="ECO:0000259" key="8">
    <source>
        <dbReference type="PROSITE" id="PS50893"/>
    </source>
</evidence>
<keyword evidence="10" id="KW-1185">Reference proteome</keyword>
<dbReference type="InterPro" id="IPR017871">
    <property type="entry name" value="ABC_transporter-like_CS"/>
</dbReference>
<evidence type="ECO:0000313" key="9">
    <source>
        <dbReference type="EMBL" id="AWN81963.1"/>
    </source>
</evidence>
<evidence type="ECO:0000256" key="1">
    <source>
        <dbReference type="ARBA" id="ARBA00004417"/>
    </source>
</evidence>
<dbReference type="PROSITE" id="PS50893">
    <property type="entry name" value="ABC_TRANSPORTER_2"/>
    <property type="match status" value="1"/>
</dbReference>
<dbReference type="EMBL" id="CP029619">
    <property type="protein sequence ID" value="AWN81963.1"/>
    <property type="molecule type" value="Genomic_DNA"/>
</dbReference>
<dbReference type="SUPFAM" id="SSF52540">
    <property type="entry name" value="P-loop containing nucleoside triphosphate hydrolases"/>
    <property type="match status" value="1"/>
</dbReference>
<keyword evidence="5" id="KW-0547">Nucleotide-binding</keyword>
<name>A0A2Z3L8R2_9BACT</name>
<dbReference type="GO" id="GO:0005886">
    <property type="term" value="C:plasma membrane"/>
    <property type="evidence" value="ECO:0007669"/>
    <property type="project" value="UniProtKB-SubCell"/>
</dbReference>
<keyword evidence="6 9" id="KW-0067">ATP-binding</keyword>
<evidence type="ECO:0000256" key="7">
    <source>
        <dbReference type="ARBA" id="ARBA00023136"/>
    </source>
</evidence>
<dbReference type="InterPro" id="IPR027417">
    <property type="entry name" value="P-loop_NTPase"/>
</dbReference>
<dbReference type="AlphaFoldDB" id="A0A2Z3L8R2"/>
<evidence type="ECO:0000256" key="3">
    <source>
        <dbReference type="ARBA" id="ARBA00022448"/>
    </source>
</evidence>
<dbReference type="SMART" id="SM00382">
    <property type="entry name" value="AAA"/>
    <property type="match status" value="1"/>
</dbReference>
<keyword evidence="3" id="KW-0813">Transport</keyword>
<dbReference type="PANTHER" id="PTHR43297">
    <property type="entry name" value="OLIGOPEPTIDE TRANSPORT ATP-BINDING PROTEIN APPD"/>
    <property type="match status" value="1"/>
</dbReference>
<comment type="similarity">
    <text evidence="2">Belongs to the ABC transporter superfamily.</text>
</comment>
<dbReference type="PROSITE" id="PS00211">
    <property type="entry name" value="ABC_TRANSPORTER_1"/>
    <property type="match status" value="1"/>
</dbReference>
<dbReference type="InterPro" id="IPR050388">
    <property type="entry name" value="ABC_Ni/Peptide_Import"/>
</dbReference>
<evidence type="ECO:0000256" key="4">
    <source>
        <dbReference type="ARBA" id="ARBA00022475"/>
    </source>
</evidence>
<dbReference type="Pfam" id="PF00005">
    <property type="entry name" value="ABC_tran"/>
    <property type="match status" value="1"/>
</dbReference>